<proteinExistence type="predicted"/>
<name>A0A6C0LPL8_9ZZZZ</name>
<evidence type="ECO:0000313" key="1">
    <source>
        <dbReference type="EMBL" id="QHU31232.1"/>
    </source>
</evidence>
<dbReference type="AlphaFoldDB" id="A0A6C0LPL8"/>
<accession>A0A6C0LPL8</accession>
<dbReference type="EMBL" id="MN740525">
    <property type="protein sequence ID" value="QHU31232.1"/>
    <property type="molecule type" value="Genomic_DNA"/>
</dbReference>
<sequence>MLQYIYHYKKDMEFSGFYQAFSKNTDYFTHKYFLFIKVRNLIYIDVFGIGEIIIPFERLLKHKYLRMYYELSTNLIENTHQVIEEKRSGFYADERKWFINTAYFVKHDARRTIESGKYCCYYNIDPNSLKDACVSSDEDIATFFTKLKKRNRYEQVRHFVDYTNLMLEYNIALIERETDKLSAGDEDNKNIDNLLALNTKTGMNDDIFCLLYSRVISTSGQSKYDPFVKC</sequence>
<organism evidence="1">
    <name type="scientific">viral metagenome</name>
    <dbReference type="NCBI Taxonomy" id="1070528"/>
    <lineage>
        <taxon>unclassified sequences</taxon>
        <taxon>metagenomes</taxon>
        <taxon>organismal metagenomes</taxon>
    </lineage>
</organism>
<protein>
    <submittedName>
        <fullName evidence="1">Uncharacterized protein</fullName>
    </submittedName>
</protein>
<reference evidence="1" key="1">
    <citation type="journal article" date="2020" name="Nature">
        <title>Giant virus diversity and host interactions through global metagenomics.</title>
        <authorList>
            <person name="Schulz F."/>
            <person name="Roux S."/>
            <person name="Paez-Espino D."/>
            <person name="Jungbluth S."/>
            <person name="Walsh D.A."/>
            <person name="Denef V.J."/>
            <person name="McMahon K.D."/>
            <person name="Konstantinidis K.T."/>
            <person name="Eloe-Fadrosh E.A."/>
            <person name="Kyrpides N.C."/>
            <person name="Woyke T."/>
        </authorList>
    </citation>
    <scope>NUCLEOTIDE SEQUENCE</scope>
    <source>
        <strain evidence="1">GVMAG-M-3300027963-21</strain>
    </source>
</reference>